<evidence type="ECO:0000256" key="2">
    <source>
        <dbReference type="ARBA" id="ARBA00022741"/>
    </source>
</evidence>
<dbReference type="InterPro" id="IPR000212">
    <property type="entry name" value="DNA_helicase_UvrD/REP"/>
</dbReference>
<keyword evidence="1 13" id="KW-0540">Nuclease</keyword>
<feature type="domain" description="UvrD-like helicase ATP-binding" evidence="15">
    <location>
        <begin position="11"/>
        <end position="487"/>
    </location>
</feature>
<feature type="domain" description="UvrD-like helicase C-terminal" evidence="16">
    <location>
        <begin position="514"/>
        <end position="813"/>
    </location>
</feature>
<dbReference type="PROSITE" id="PS51217">
    <property type="entry name" value="UVRD_HELICASE_CTER"/>
    <property type="match status" value="1"/>
</dbReference>
<dbReference type="GO" id="GO:0000724">
    <property type="term" value="P:double-strand break repair via homologous recombination"/>
    <property type="evidence" value="ECO:0007669"/>
    <property type="project" value="UniProtKB-UniRule"/>
</dbReference>
<comment type="caution">
    <text evidence="17">The sequence shown here is derived from an EMBL/GenBank/DDBJ whole genome shotgun (WGS) entry which is preliminary data.</text>
</comment>
<dbReference type="CDD" id="cd17932">
    <property type="entry name" value="DEXQc_UvrD"/>
    <property type="match status" value="1"/>
</dbReference>
<keyword evidence="10 13" id="KW-0413">Isomerase</keyword>
<dbReference type="GO" id="GO:0005524">
    <property type="term" value="F:ATP binding"/>
    <property type="evidence" value="ECO:0007669"/>
    <property type="project" value="UniProtKB-UniRule"/>
</dbReference>
<dbReference type="Pfam" id="PF12705">
    <property type="entry name" value="PDDEXK_1"/>
    <property type="match status" value="1"/>
</dbReference>
<comment type="function">
    <text evidence="13">The heterodimer acts as both an ATP-dependent DNA helicase and an ATP-dependent, dual-direction single-stranded exonuclease. Recognizes the chi site generating a DNA molecule suitable for the initiation of homologous recombination. The AddA nuclease domain is required for chi fragment generation; this subunit has the helicase and 3' -&gt; 5' nuclease activities.</text>
</comment>
<dbReference type="EC" id="5.6.2.4" evidence="13"/>
<evidence type="ECO:0000256" key="14">
    <source>
        <dbReference type="PROSITE-ProRule" id="PRU00560"/>
    </source>
</evidence>
<evidence type="ECO:0000256" key="11">
    <source>
        <dbReference type="ARBA" id="ARBA00034617"/>
    </source>
</evidence>
<keyword evidence="8 13" id="KW-0238">DNA-binding</keyword>
<comment type="catalytic activity">
    <reaction evidence="12 13">
        <text>ATP + H2O = ADP + phosphate + H(+)</text>
        <dbReference type="Rhea" id="RHEA:13065"/>
        <dbReference type="ChEBI" id="CHEBI:15377"/>
        <dbReference type="ChEBI" id="CHEBI:15378"/>
        <dbReference type="ChEBI" id="CHEBI:30616"/>
        <dbReference type="ChEBI" id="CHEBI:43474"/>
        <dbReference type="ChEBI" id="CHEBI:456216"/>
        <dbReference type="EC" id="5.6.2.4"/>
    </reaction>
</comment>
<dbReference type="GO" id="GO:0005829">
    <property type="term" value="C:cytosol"/>
    <property type="evidence" value="ECO:0007669"/>
    <property type="project" value="TreeGrafter"/>
</dbReference>
<comment type="subunit">
    <text evidence="13">Heterodimer of AddA and AddB/RexB.</text>
</comment>
<dbReference type="PANTHER" id="PTHR11070">
    <property type="entry name" value="UVRD / RECB / PCRA DNA HELICASE FAMILY MEMBER"/>
    <property type="match status" value="1"/>
</dbReference>
<evidence type="ECO:0000256" key="1">
    <source>
        <dbReference type="ARBA" id="ARBA00022722"/>
    </source>
</evidence>
<dbReference type="GO" id="GO:0003690">
    <property type="term" value="F:double-stranded DNA binding"/>
    <property type="evidence" value="ECO:0007669"/>
    <property type="project" value="UniProtKB-UniRule"/>
</dbReference>
<dbReference type="GO" id="GO:0043138">
    <property type="term" value="F:3'-5' DNA helicase activity"/>
    <property type="evidence" value="ECO:0007669"/>
    <property type="project" value="UniProtKB-UniRule"/>
</dbReference>
<reference evidence="17" key="1">
    <citation type="submission" date="2023-07" db="EMBL/GenBank/DDBJ databases">
        <title>Between Cages and Wild: Unraveling the Impact of Captivity on Animal Microbiomes and Antimicrobial Resistance.</title>
        <authorList>
            <person name="Schmartz G.P."/>
            <person name="Rehner J."/>
            <person name="Schuff M.J."/>
            <person name="Becker S.L."/>
            <person name="Kravczyk M."/>
            <person name="Gurevich A."/>
            <person name="Francke R."/>
            <person name="Mueller R."/>
            <person name="Keller V."/>
            <person name="Keller A."/>
        </authorList>
    </citation>
    <scope>NUCLEOTIDE SEQUENCE</scope>
    <source>
        <strain evidence="17">S39M_St_73</strain>
    </source>
</reference>
<keyword evidence="5 13" id="KW-0347">Helicase</keyword>
<evidence type="ECO:0000256" key="9">
    <source>
        <dbReference type="ARBA" id="ARBA00023204"/>
    </source>
</evidence>
<dbReference type="Pfam" id="PF13361">
    <property type="entry name" value="UvrD_C"/>
    <property type="match status" value="1"/>
</dbReference>
<evidence type="ECO:0000256" key="12">
    <source>
        <dbReference type="ARBA" id="ARBA00048988"/>
    </source>
</evidence>
<dbReference type="SUPFAM" id="SSF52980">
    <property type="entry name" value="Restriction endonuclease-like"/>
    <property type="match status" value="1"/>
</dbReference>
<evidence type="ECO:0000256" key="6">
    <source>
        <dbReference type="ARBA" id="ARBA00022839"/>
    </source>
</evidence>
<evidence type="ECO:0000313" key="17">
    <source>
        <dbReference type="EMBL" id="MDO5456799.1"/>
    </source>
</evidence>
<evidence type="ECO:0000256" key="3">
    <source>
        <dbReference type="ARBA" id="ARBA00022763"/>
    </source>
</evidence>
<evidence type="ECO:0000256" key="5">
    <source>
        <dbReference type="ARBA" id="ARBA00022806"/>
    </source>
</evidence>
<evidence type="ECO:0000259" key="16">
    <source>
        <dbReference type="PROSITE" id="PS51217"/>
    </source>
</evidence>
<dbReference type="Pfam" id="PF00580">
    <property type="entry name" value="UvrD-helicase"/>
    <property type="match status" value="1"/>
</dbReference>
<keyword evidence="6 13" id="KW-0269">Exonuclease</keyword>
<name>A0AA43UAW4_9LACT</name>
<evidence type="ECO:0000313" key="18">
    <source>
        <dbReference type="Proteomes" id="UP001171751"/>
    </source>
</evidence>
<dbReference type="InterPro" id="IPR027417">
    <property type="entry name" value="P-loop_NTPase"/>
</dbReference>
<dbReference type="GO" id="GO:0008408">
    <property type="term" value="F:3'-5' exonuclease activity"/>
    <property type="evidence" value="ECO:0007669"/>
    <property type="project" value="UniProtKB-UniRule"/>
</dbReference>
<dbReference type="InterPro" id="IPR014016">
    <property type="entry name" value="UvrD-like_ATP-bd"/>
</dbReference>
<proteinExistence type="inferred from homology"/>
<dbReference type="InterPro" id="IPR038726">
    <property type="entry name" value="PDDEXK_AddAB-type"/>
</dbReference>
<keyword evidence="2 13" id="KW-0547">Nucleotide-binding</keyword>
<evidence type="ECO:0000256" key="10">
    <source>
        <dbReference type="ARBA" id="ARBA00023235"/>
    </source>
</evidence>
<evidence type="ECO:0000256" key="13">
    <source>
        <dbReference type="HAMAP-Rule" id="MF_01451"/>
    </source>
</evidence>
<dbReference type="InterPro" id="IPR011604">
    <property type="entry name" value="PDDEXK-like_dom_sf"/>
</dbReference>
<keyword evidence="9 13" id="KW-0234">DNA repair</keyword>
<evidence type="ECO:0000256" key="4">
    <source>
        <dbReference type="ARBA" id="ARBA00022801"/>
    </source>
</evidence>
<keyword evidence="3 13" id="KW-0227">DNA damage</keyword>
<dbReference type="EC" id="3.1.-.-" evidence="13"/>
<feature type="binding site" evidence="14">
    <location>
        <begin position="32"/>
        <end position="39"/>
    </location>
    <ligand>
        <name>ATP</name>
        <dbReference type="ChEBI" id="CHEBI:30616"/>
    </ligand>
</feature>
<dbReference type="PROSITE" id="PS51198">
    <property type="entry name" value="UVRD_HELICASE_ATP_BIND"/>
    <property type="match status" value="1"/>
</dbReference>
<keyword evidence="18" id="KW-1185">Reference proteome</keyword>
<dbReference type="InterPro" id="IPR014017">
    <property type="entry name" value="DNA_helicase_UvrD-like_C"/>
</dbReference>
<protein>
    <recommendedName>
        <fullName evidence="13">ATP-dependent helicase/nuclease subunit A</fullName>
        <ecNumber evidence="13">3.1.-.-</ecNumber>
        <ecNumber evidence="13">5.6.2.4</ecNumber>
    </recommendedName>
    <alternativeName>
        <fullName evidence="13">ATP-dependent helicase/nuclease AddA</fullName>
    </alternativeName>
    <alternativeName>
        <fullName evidence="13">DNA 3'-5' helicase AddA</fullName>
    </alternativeName>
</protein>
<dbReference type="NCBIfam" id="TIGR02785">
    <property type="entry name" value="addA_Gpos"/>
    <property type="match status" value="1"/>
</dbReference>
<dbReference type="HAMAP" id="MF_01451">
    <property type="entry name" value="AddA"/>
    <property type="match status" value="1"/>
</dbReference>
<dbReference type="PANTHER" id="PTHR11070:SF48">
    <property type="entry name" value="ATP-DEPENDENT HELICASE_NUCLEASE SUBUNIT A"/>
    <property type="match status" value="1"/>
</dbReference>
<evidence type="ECO:0000256" key="8">
    <source>
        <dbReference type="ARBA" id="ARBA00023125"/>
    </source>
</evidence>
<evidence type="ECO:0000259" key="15">
    <source>
        <dbReference type="PROSITE" id="PS51198"/>
    </source>
</evidence>
<dbReference type="InterPro" id="IPR014152">
    <property type="entry name" value="AddA"/>
</dbReference>
<sequence length="1255" mass="144826">MNKIPEKPQGVMFTDEQWQAIHSTGNNLLLSASAGSGKTRVLVERVLAKVKAGEDIDRLLIVTFTRAAAKEMKDRIREEFQQQINQTDDKAQQAHLVRQLSLLPGAYISTIHSFCSEVVRRFYYLIDFDPVFSMLTNETELAILQDDIWADLRESYFSGEQAEDFTRLSTVFSSDRKDEGLTELVQKVYRQSQAQPDPKQWLDRLDTLFEVSSGDFYVQPLWRDLLQPQMIEILENNLFILSNALEKLQTYPDLEKNIEIVEYDKNMTGQILESVKNDEFSKARATALSWKEGSKDWSRVRKGISEEALDFQKEVKPLRDAAKDSLNKDLLQHYFIFPLDEQLSMAGEMKDYIQTLKTVVGDYTEAYQAYKSRHKLLDFNDLEHFTYQILTQTNEDGNREARDYYRQCFSEILIDEYQDTNILQEKILETIAAPENQPGNRFMVGDVKQSIYRFRMAEPDLFMQKYDEYAHQEAGQRIILQENFRSRSDVVDFVNLIFMQIMDRRVGEMAYDEQAELVTGYQDFPDSDSFHTEILIYTQESDEEASLEEDKLQYYLSDVRKAEILLAAQKIKDLVAGGFEIYDKKLKSNRPISYRDIVLLTRKKASNFDIQSIFAEYGIETIIPKTENYFQTTEVSIMMSVLNIIDNPRQDIALAAVLRSPVLHLDENDLAQIRIHNQTSDYYGAFMSFVHSQAAQVADPGLHEKLVSFNEQLNRWREASKRLSISELIWKIYNESGFMDYAGGMPNGKQRKANLHALYKHALDFEEMNQMGLYSFIRFIERMQERDDDLSEPLALADDQEAVQVMTVHNSKGLEFPVVILLGLSGQINRQDYTKDVIIDKNYGLASKYINPVQRIKADTLQSAALESEIKRRSYSEEMRVLYVAFTRAEQKLILIGNTDKKDSLIKRWSEVEGLDDVVLPEDARLKSSNVMDWIGKAVYRHHDFEGDAAVPHRKSSLYNHPARFQLEFISQTDLLSKLLEETEADLPLDWYKEVKSGKGIEKDPRVDLAVGLMTAQYEYPLAAQTTSYQSVSEIKRVFEDPDMKDLLQLDASEPLGQNRYVIDELERPQFIAESTAASPAEIGMATHLLLQSLNFSQKATRSDVQAVISRLIEERRLNRQVAERIRIDSIMNFLETELADRMIRHSDSLEREVSFSLKLPADQIFSNINAGEDILVHGIADGYFEEDGELVLFDYKTDAIQRFGDRGIEIMLEKYQGQVNLYDLALENILGKKVKESYLVLLDTNQIVQVNQQE</sequence>
<evidence type="ECO:0000256" key="7">
    <source>
        <dbReference type="ARBA" id="ARBA00022840"/>
    </source>
</evidence>
<dbReference type="Gene3D" id="3.90.320.10">
    <property type="match status" value="1"/>
</dbReference>
<accession>A0AA43UAW4</accession>
<keyword evidence="7 13" id="KW-0067">ATP-binding</keyword>
<comment type="catalytic activity">
    <reaction evidence="11 13">
        <text>Couples ATP hydrolysis with the unwinding of duplex DNA by translocating in the 3'-5' direction.</text>
        <dbReference type="EC" id="5.6.2.4"/>
    </reaction>
</comment>
<dbReference type="InterPro" id="IPR011335">
    <property type="entry name" value="Restrct_endonuc-II-like"/>
</dbReference>
<dbReference type="Gene3D" id="3.40.50.300">
    <property type="entry name" value="P-loop containing nucleotide triphosphate hydrolases"/>
    <property type="match status" value="4"/>
</dbReference>
<comment type="similarity">
    <text evidence="13">Belongs to the helicase family. AddA subfamily.</text>
</comment>
<dbReference type="SUPFAM" id="SSF52540">
    <property type="entry name" value="P-loop containing nucleoside triphosphate hydrolases"/>
    <property type="match status" value="1"/>
</dbReference>
<keyword evidence="4 13" id="KW-0378">Hydrolase</keyword>
<gene>
    <name evidence="13 17" type="primary">addA</name>
    <name evidence="17" type="ORF">Q4F26_00500</name>
</gene>
<dbReference type="AlphaFoldDB" id="A0AA43UAW4"/>
<dbReference type="GO" id="GO:0033202">
    <property type="term" value="C:DNA helicase complex"/>
    <property type="evidence" value="ECO:0007669"/>
    <property type="project" value="TreeGrafter"/>
</dbReference>
<dbReference type="EMBL" id="JAUNQW010000001">
    <property type="protein sequence ID" value="MDO5456799.1"/>
    <property type="molecule type" value="Genomic_DNA"/>
</dbReference>
<dbReference type="Proteomes" id="UP001171751">
    <property type="component" value="Unassembled WGS sequence"/>
</dbReference>
<comment type="cofactor">
    <cofactor evidence="13">
        <name>Mg(2+)</name>
        <dbReference type="ChEBI" id="CHEBI:18420"/>
    </cofactor>
</comment>
<organism evidence="17 18">
    <name type="scientific">Atopococcus tabaci</name>
    <dbReference type="NCBI Taxonomy" id="269774"/>
    <lineage>
        <taxon>Bacteria</taxon>
        <taxon>Bacillati</taxon>
        <taxon>Bacillota</taxon>
        <taxon>Bacilli</taxon>
        <taxon>Lactobacillales</taxon>
        <taxon>Carnobacteriaceae</taxon>
        <taxon>Atopococcus</taxon>
    </lineage>
</organism>